<name>H6NSP8_9BACL</name>
<evidence type="ECO:0000259" key="1">
    <source>
        <dbReference type="Pfam" id="PF12697"/>
    </source>
</evidence>
<dbReference type="Gene3D" id="3.40.50.1820">
    <property type="entry name" value="alpha/beta hydrolase"/>
    <property type="match status" value="1"/>
</dbReference>
<sequence>MTLPQIKPSILWVHGWGMSPNIWPHAIGTDIAEPIGQPEALLPGWRHSYFTYEGCSTGEQMVRHLHSRLSEEKPDAVVGWSLGGMLLLRCLADELRSGRQFTGSMRGGMPLVILAGTTLSFTHPDRTYGWPRRIVERMRAKAEAEPWAVIEQFAEAMLTGRMHDTRLVDQVKASWGTTDFSREGLYAGLSYLIEEDLQRAWVEILTPALKSGALHLLWLQGEEDGICPIGAVPDTGEGWQKAVFPRTGHLPFLERTPEFYQRIKEFLHEYLEYR</sequence>
<feature type="domain" description="AB hydrolase-1" evidence="1">
    <location>
        <begin position="10"/>
        <end position="259"/>
    </location>
</feature>
<dbReference type="EMBL" id="CP003235">
    <property type="protein sequence ID" value="AFC27469.1"/>
    <property type="molecule type" value="Genomic_DNA"/>
</dbReference>
<dbReference type="AlphaFoldDB" id="H6NSP8"/>
<gene>
    <name evidence="2" type="ORF">PM3016_502</name>
</gene>
<protein>
    <submittedName>
        <fullName evidence="2">Pimeloyl-CoA synthesis protein</fullName>
    </submittedName>
</protein>
<dbReference type="Proteomes" id="UP000007523">
    <property type="component" value="Chromosome"/>
</dbReference>
<dbReference type="Pfam" id="PF12697">
    <property type="entry name" value="Abhydrolase_6"/>
    <property type="match status" value="1"/>
</dbReference>
<dbReference type="HOGENOM" id="CLU_020336_12_2_9"/>
<dbReference type="STRING" id="1116391.PM3016_502"/>
<evidence type="ECO:0000313" key="2">
    <source>
        <dbReference type="EMBL" id="AFC27469.1"/>
    </source>
</evidence>
<dbReference type="KEGG" id="pmq:PM3016_502"/>
<proteinExistence type="predicted"/>
<dbReference type="InterPro" id="IPR029058">
    <property type="entry name" value="AB_hydrolase_fold"/>
</dbReference>
<keyword evidence="3" id="KW-1185">Reference proteome</keyword>
<accession>H6NSP8</accession>
<organism evidence="2 3">
    <name type="scientific">Paenibacillus mucilaginosus 3016</name>
    <dbReference type="NCBI Taxonomy" id="1116391"/>
    <lineage>
        <taxon>Bacteria</taxon>
        <taxon>Bacillati</taxon>
        <taxon>Bacillota</taxon>
        <taxon>Bacilli</taxon>
        <taxon>Bacillales</taxon>
        <taxon>Paenibacillaceae</taxon>
        <taxon>Paenibacillus</taxon>
    </lineage>
</organism>
<dbReference type="SUPFAM" id="SSF53474">
    <property type="entry name" value="alpha/beta-Hydrolases"/>
    <property type="match status" value="1"/>
</dbReference>
<reference evidence="2 3" key="1">
    <citation type="journal article" date="2012" name="J. Bacteriol.">
        <title>Complete Genome Sequence of Paenibacillus mucilaginosus 3016, a Bacterium Functional as Microbial Fertilizer.</title>
        <authorList>
            <person name="Ma M."/>
            <person name="Wang Z."/>
            <person name="Li L."/>
            <person name="Jiang X."/>
            <person name="Guan D."/>
            <person name="Cao F."/>
            <person name="Chen H."/>
            <person name="Wang X."/>
            <person name="Shen D."/>
            <person name="Du B."/>
            <person name="Li J."/>
        </authorList>
    </citation>
    <scope>NUCLEOTIDE SEQUENCE [LARGE SCALE GENOMIC DNA]</scope>
    <source>
        <strain evidence="2 3">3016</strain>
    </source>
</reference>
<evidence type="ECO:0000313" key="3">
    <source>
        <dbReference type="Proteomes" id="UP000007523"/>
    </source>
</evidence>
<dbReference type="InterPro" id="IPR000073">
    <property type="entry name" value="AB_hydrolase_1"/>
</dbReference>
<dbReference type="RefSeq" id="WP_014368336.1">
    <property type="nucleotide sequence ID" value="NC_016935.1"/>
</dbReference>